<dbReference type="Pfam" id="PF00708">
    <property type="entry name" value="Acylphosphatase"/>
    <property type="match status" value="1"/>
</dbReference>
<evidence type="ECO:0000256" key="6">
    <source>
        <dbReference type="RuleBase" id="RU004168"/>
    </source>
</evidence>
<evidence type="ECO:0000259" key="7">
    <source>
        <dbReference type="PROSITE" id="PS51160"/>
    </source>
</evidence>
<name>A0A4Z0GRR9_9BACL</name>
<dbReference type="Gene3D" id="3.30.70.100">
    <property type="match status" value="1"/>
</dbReference>
<comment type="catalytic activity">
    <reaction evidence="4 5">
        <text>an acyl phosphate + H2O = a carboxylate + phosphate + H(+)</text>
        <dbReference type="Rhea" id="RHEA:14965"/>
        <dbReference type="ChEBI" id="CHEBI:15377"/>
        <dbReference type="ChEBI" id="CHEBI:15378"/>
        <dbReference type="ChEBI" id="CHEBI:29067"/>
        <dbReference type="ChEBI" id="CHEBI:43474"/>
        <dbReference type="ChEBI" id="CHEBI:59918"/>
        <dbReference type="EC" id="3.6.1.7"/>
    </reaction>
</comment>
<dbReference type="GO" id="GO:0003998">
    <property type="term" value="F:acylphosphatase activity"/>
    <property type="evidence" value="ECO:0007669"/>
    <property type="project" value="UniProtKB-EC"/>
</dbReference>
<dbReference type="SUPFAM" id="SSF54975">
    <property type="entry name" value="Acylphosphatase/BLUF domain-like"/>
    <property type="match status" value="1"/>
</dbReference>
<dbReference type="EC" id="3.6.1.7" evidence="2 5"/>
<comment type="caution">
    <text evidence="8">The sequence shown here is derived from an EMBL/GenBank/DDBJ whole genome shotgun (WGS) entry which is preliminary data.</text>
</comment>
<reference evidence="8 9" key="1">
    <citation type="journal article" date="2015" name="Int. J. Syst. Evol. Microbiol.">
        <title>Sporolactobacillus shoreae sp. nov. and Sporolactobacillus spathodeae sp. nov., two spore-forming lactic acid bacteria isolated from tree barks in Thailand.</title>
        <authorList>
            <person name="Thamacharoensuk T."/>
            <person name="Kitahara M."/>
            <person name="Ohkuma M."/>
            <person name="Thongchul N."/>
            <person name="Tanasupawat S."/>
        </authorList>
    </citation>
    <scope>NUCLEOTIDE SEQUENCE [LARGE SCALE GENOMIC DNA]</scope>
    <source>
        <strain evidence="8 9">BK92</strain>
    </source>
</reference>
<dbReference type="InterPro" id="IPR017968">
    <property type="entry name" value="Acylphosphatase_CS"/>
</dbReference>
<dbReference type="InterPro" id="IPR036046">
    <property type="entry name" value="Acylphosphatase-like_dom_sf"/>
</dbReference>
<dbReference type="OrthoDB" id="9808093at2"/>
<dbReference type="Proteomes" id="UP000298347">
    <property type="component" value="Unassembled WGS sequence"/>
</dbReference>
<evidence type="ECO:0000256" key="1">
    <source>
        <dbReference type="ARBA" id="ARBA00005614"/>
    </source>
</evidence>
<keyword evidence="5" id="KW-0378">Hydrolase</keyword>
<protein>
    <recommendedName>
        <fullName evidence="3 5">acylphosphatase</fullName>
        <ecNumber evidence="2 5">3.6.1.7</ecNumber>
    </recommendedName>
</protein>
<dbReference type="InterPro" id="IPR001792">
    <property type="entry name" value="Acylphosphatase-like_dom"/>
</dbReference>
<evidence type="ECO:0000256" key="5">
    <source>
        <dbReference type="PROSITE-ProRule" id="PRU00520"/>
    </source>
</evidence>
<dbReference type="PRINTS" id="PR00112">
    <property type="entry name" value="ACYLPHPHTASE"/>
</dbReference>
<dbReference type="PANTHER" id="PTHR47268:SF4">
    <property type="entry name" value="ACYLPHOSPHATASE"/>
    <property type="match status" value="1"/>
</dbReference>
<evidence type="ECO:0000256" key="3">
    <source>
        <dbReference type="ARBA" id="ARBA00015991"/>
    </source>
</evidence>
<dbReference type="EMBL" id="SRJD01000003">
    <property type="protein sequence ID" value="TGA99550.1"/>
    <property type="molecule type" value="Genomic_DNA"/>
</dbReference>
<dbReference type="PROSITE" id="PS00151">
    <property type="entry name" value="ACYLPHOSPHATASE_2"/>
    <property type="match status" value="1"/>
</dbReference>
<dbReference type="PANTHER" id="PTHR47268">
    <property type="entry name" value="ACYLPHOSPHATASE"/>
    <property type="match status" value="1"/>
</dbReference>
<feature type="domain" description="Acylphosphatase-like" evidence="7">
    <location>
        <begin position="9"/>
        <end position="96"/>
    </location>
</feature>
<keyword evidence="9" id="KW-1185">Reference proteome</keyword>
<dbReference type="PROSITE" id="PS51160">
    <property type="entry name" value="ACYLPHOSPHATASE_3"/>
    <property type="match status" value="1"/>
</dbReference>
<gene>
    <name evidence="8" type="ORF">E4665_04290</name>
</gene>
<comment type="similarity">
    <text evidence="1 6">Belongs to the acylphosphatase family.</text>
</comment>
<evidence type="ECO:0000256" key="4">
    <source>
        <dbReference type="ARBA" id="ARBA00047645"/>
    </source>
</evidence>
<sequence length="98" mass="11167">MEKDSTIKSVHIMVKGRVQAVGFRFYTWQTAQKLDLSGWVRNREDGSVEIAAEGPADRVDRFVGAIKKGSPFSHVDHLDMHVYDHAKRYTSFEILDSV</sequence>
<accession>A0A4Z0GRR9</accession>
<dbReference type="RefSeq" id="WP_135347573.1">
    <property type="nucleotide sequence ID" value="NZ_SRJD01000003.1"/>
</dbReference>
<evidence type="ECO:0000313" key="8">
    <source>
        <dbReference type="EMBL" id="TGA99550.1"/>
    </source>
</evidence>
<dbReference type="AlphaFoldDB" id="A0A4Z0GRR9"/>
<feature type="active site" evidence="5">
    <location>
        <position position="42"/>
    </location>
</feature>
<organism evidence="8 9">
    <name type="scientific">Sporolactobacillus shoreae</name>
    <dbReference type="NCBI Taxonomy" id="1465501"/>
    <lineage>
        <taxon>Bacteria</taxon>
        <taxon>Bacillati</taxon>
        <taxon>Bacillota</taxon>
        <taxon>Bacilli</taxon>
        <taxon>Bacillales</taxon>
        <taxon>Sporolactobacillaceae</taxon>
        <taxon>Sporolactobacillus</taxon>
    </lineage>
</organism>
<dbReference type="InterPro" id="IPR020456">
    <property type="entry name" value="Acylphosphatase"/>
</dbReference>
<proteinExistence type="inferred from homology"/>
<feature type="active site" evidence="5">
    <location>
        <position position="24"/>
    </location>
</feature>
<evidence type="ECO:0000313" key="9">
    <source>
        <dbReference type="Proteomes" id="UP000298347"/>
    </source>
</evidence>
<evidence type="ECO:0000256" key="2">
    <source>
        <dbReference type="ARBA" id="ARBA00012150"/>
    </source>
</evidence>